<dbReference type="Proteomes" id="UP000274909">
    <property type="component" value="Unassembled WGS sequence"/>
</dbReference>
<evidence type="ECO:0000256" key="7">
    <source>
        <dbReference type="SAM" id="Phobius"/>
    </source>
</evidence>
<evidence type="ECO:0000256" key="5">
    <source>
        <dbReference type="ARBA" id="ARBA00023136"/>
    </source>
</evidence>
<evidence type="ECO:0000259" key="8">
    <source>
        <dbReference type="Pfam" id="PF00482"/>
    </source>
</evidence>
<comment type="subcellular location">
    <subcellularLocation>
        <location evidence="1">Cell membrane</location>
        <topology evidence="1">Multi-pass membrane protein</topology>
    </subcellularLocation>
</comment>
<protein>
    <submittedName>
        <fullName evidence="9">Pilus assembly protein TadB</fullName>
    </submittedName>
</protein>
<feature type="transmembrane region" description="Helical" evidence="7">
    <location>
        <begin position="256"/>
        <end position="280"/>
    </location>
</feature>
<keyword evidence="3 7" id="KW-0812">Transmembrane</keyword>
<evidence type="ECO:0000256" key="2">
    <source>
        <dbReference type="ARBA" id="ARBA00022475"/>
    </source>
</evidence>
<dbReference type="PANTHER" id="PTHR35007">
    <property type="entry name" value="INTEGRAL MEMBRANE PROTEIN-RELATED"/>
    <property type="match status" value="1"/>
</dbReference>
<name>A0A433JSX3_9MICO</name>
<evidence type="ECO:0000256" key="6">
    <source>
        <dbReference type="SAM" id="MobiDB-lite"/>
    </source>
</evidence>
<feature type="transmembrane region" description="Helical" evidence="7">
    <location>
        <begin position="381"/>
        <end position="404"/>
    </location>
</feature>
<dbReference type="Pfam" id="PF00482">
    <property type="entry name" value="T2SSF"/>
    <property type="match status" value="1"/>
</dbReference>
<dbReference type="EMBL" id="RZGZ01000002">
    <property type="protein sequence ID" value="RUR01426.1"/>
    <property type="molecule type" value="Genomic_DNA"/>
</dbReference>
<comment type="caution">
    <text evidence="9">The sequence shown here is derived from an EMBL/GenBank/DDBJ whole genome shotgun (WGS) entry which is preliminary data.</text>
</comment>
<feature type="transmembrane region" description="Helical" evidence="7">
    <location>
        <begin position="222"/>
        <end position="250"/>
    </location>
</feature>
<evidence type="ECO:0000256" key="1">
    <source>
        <dbReference type="ARBA" id="ARBA00004651"/>
    </source>
</evidence>
<organism evidence="9 10">
    <name type="scientific">Labedella endophytica</name>
    <dbReference type="NCBI Taxonomy" id="1523160"/>
    <lineage>
        <taxon>Bacteria</taxon>
        <taxon>Bacillati</taxon>
        <taxon>Actinomycetota</taxon>
        <taxon>Actinomycetes</taxon>
        <taxon>Micrococcales</taxon>
        <taxon>Microbacteriaceae</taxon>
        <taxon>Labedella</taxon>
    </lineage>
</organism>
<keyword evidence="5 7" id="KW-0472">Membrane</keyword>
<dbReference type="GO" id="GO:0005886">
    <property type="term" value="C:plasma membrane"/>
    <property type="evidence" value="ECO:0007669"/>
    <property type="project" value="UniProtKB-SubCell"/>
</dbReference>
<feature type="region of interest" description="Disordered" evidence="6">
    <location>
        <begin position="1"/>
        <end position="92"/>
    </location>
</feature>
<dbReference type="AlphaFoldDB" id="A0A433JSX3"/>
<keyword evidence="2" id="KW-1003">Cell membrane</keyword>
<gene>
    <name evidence="9" type="ORF">ELQ94_07975</name>
</gene>
<dbReference type="PANTHER" id="PTHR35007:SF4">
    <property type="entry name" value="CONSERVED TRANSMEMBRANE PROTEIN-RELATED"/>
    <property type="match status" value="1"/>
</dbReference>
<reference evidence="9 10" key="1">
    <citation type="submission" date="2018-12" db="EMBL/GenBank/DDBJ databases">
        <authorList>
            <person name="Li F."/>
        </authorList>
    </citation>
    <scope>NUCLEOTIDE SEQUENCE [LARGE SCALE GENOMIC DNA]</scope>
    <source>
        <strain evidence="9 10">EGI 6500705</strain>
    </source>
</reference>
<proteinExistence type="predicted"/>
<dbReference type="OrthoDB" id="3267562at2"/>
<sequence length="414" mass="42806">MPRCGGPGDARGAQHRSRRRGRDPARELRRRRAGPARGPRSTRRDEHGGAGAPGGERDRSRRARRTGGRIAPCRRRRAAGTHAGRPTRDRAGIVVTRRAPAAAVDGAASVCERLAVLLAAGVSPSTVWGYLTDGGDREAAPDGSSGAEPDRLRRLDDAARRGDDVVAAILETLGQDPDDDAWRAVAAAWAVSTEAGAPVAPALRSFADVLRGIERSRREVEVALAGPVVSSRIVLALPVVAVGLGVVLGFDVLGVLFGTAAGLTCLAVGSGLAALAVLWVRRLTARARRADTSPGLAAELVAIAMAGGASAPHAVALVERTLERVGLSSVAERGTEAIGRTLALSRRAGVPAGELLRSEAESERLRAATDGAARAARLGSLLLIPLGVCVLPSFLVLGVVPMVLSLLSSTGLSW</sequence>
<keyword evidence="10" id="KW-1185">Reference proteome</keyword>
<evidence type="ECO:0000313" key="10">
    <source>
        <dbReference type="Proteomes" id="UP000274909"/>
    </source>
</evidence>
<keyword evidence="4 7" id="KW-1133">Transmembrane helix</keyword>
<feature type="compositionally biased region" description="Basic residues" evidence="6">
    <location>
        <begin position="60"/>
        <end position="79"/>
    </location>
</feature>
<feature type="domain" description="Type II secretion system protein GspF" evidence="8">
    <location>
        <begin position="111"/>
        <end position="244"/>
    </location>
</feature>
<evidence type="ECO:0000313" key="9">
    <source>
        <dbReference type="EMBL" id="RUR01426.1"/>
    </source>
</evidence>
<accession>A0A433JSX3</accession>
<evidence type="ECO:0000256" key="3">
    <source>
        <dbReference type="ARBA" id="ARBA00022692"/>
    </source>
</evidence>
<evidence type="ECO:0000256" key="4">
    <source>
        <dbReference type="ARBA" id="ARBA00022989"/>
    </source>
</evidence>
<dbReference type="InterPro" id="IPR018076">
    <property type="entry name" value="T2SS_GspF_dom"/>
</dbReference>